<dbReference type="EMBL" id="CAMXCT020002590">
    <property type="protein sequence ID" value="CAL1152521.1"/>
    <property type="molecule type" value="Genomic_DNA"/>
</dbReference>
<keyword evidence="4" id="KW-1185">Reference proteome</keyword>
<name>A0A9P1CZH0_9DINO</name>
<evidence type="ECO:0000256" key="1">
    <source>
        <dbReference type="SAM" id="SignalP"/>
    </source>
</evidence>
<evidence type="ECO:0000313" key="4">
    <source>
        <dbReference type="Proteomes" id="UP001152797"/>
    </source>
</evidence>
<evidence type="ECO:0000313" key="2">
    <source>
        <dbReference type="EMBL" id="CAI3999146.1"/>
    </source>
</evidence>
<dbReference type="Proteomes" id="UP001152797">
    <property type="component" value="Unassembled WGS sequence"/>
</dbReference>
<comment type="caution">
    <text evidence="2">The sequence shown here is derived from an EMBL/GenBank/DDBJ whole genome shotgun (WGS) entry which is preliminary data.</text>
</comment>
<keyword evidence="1" id="KW-0732">Signal</keyword>
<reference evidence="3" key="2">
    <citation type="submission" date="2024-04" db="EMBL/GenBank/DDBJ databases">
        <authorList>
            <person name="Chen Y."/>
            <person name="Shah S."/>
            <person name="Dougan E. K."/>
            <person name="Thang M."/>
            <person name="Chan C."/>
        </authorList>
    </citation>
    <scope>NUCLEOTIDE SEQUENCE [LARGE SCALE GENOMIC DNA]</scope>
</reference>
<feature type="signal peptide" evidence="1">
    <location>
        <begin position="1"/>
        <end position="21"/>
    </location>
</feature>
<evidence type="ECO:0000313" key="3">
    <source>
        <dbReference type="EMBL" id="CAL1152521.1"/>
    </source>
</evidence>
<dbReference type="EMBL" id="CAMXCT010002590">
    <property type="protein sequence ID" value="CAI3999146.1"/>
    <property type="molecule type" value="Genomic_DNA"/>
</dbReference>
<accession>A0A9P1CZH0</accession>
<dbReference type="EMBL" id="CAMXCT030002590">
    <property type="protein sequence ID" value="CAL4786458.1"/>
    <property type="molecule type" value="Genomic_DNA"/>
</dbReference>
<reference evidence="2" key="1">
    <citation type="submission" date="2022-10" db="EMBL/GenBank/DDBJ databases">
        <authorList>
            <person name="Chen Y."/>
            <person name="Dougan E. K."/>
            <person name="Chan C."/>
            <person name="Rhodes N."/>
            <person name="Thang M."/>
        </authorList>
    </citation>
    <scope>NUCLEOTIDE SEQUENCE</scope>
</reference>
<dbReference type="AlphaFoldDB" id="A0A9P1CZH0"/>
<gene>
    <name evidence="2" type="ORF">C1SCF055_LOCUS25387</name>
</gene>
<feature type="chain" id="PRO_5043270950" evidence="1">
    <location>
        <begin position="22"/>
        <end position="208"/>
    </location>
</feature>
<sequence length="208" mass="23755">MAAVAFRLAWLLVVDVTRIAAIRDMETSETSETASAASDLVEALENRENRGFSAGPPVDLDGTVAKKGWECGKPEKDVPNRELVKNAKRKAQYLIYKWLKKEVCPLQHSQFWRAMRPWDNGKQERGELCKSTITDAEDSLGCMHFKWELDEGNCGWHDGRDRRGRPRIFPTIRGKATVLCSDIMNATVLKSYPLDHWYDSDNIAWFHV</sequence>
<proteinExistence type="predicted"/>
<organism evidence="2">
    <name type="scientific">Cladocopium goreaui</name>
    <dbReference type="NCBI Taxonomy" id="2562237"/>
    <lineage>
        <taxon>Eukaryota</taxon>
        <taxon>Sar</taxon>
        <taxon>Alveolata</taxon>
        <taxon>Dinophyceae</taxon>
        <taxon>Suessiales</taxon>
        <taxon>Symbiodiniaceae</taxon>
        <taxon>Cladocopium</taxon>
    </lineage>
</organism>
<protein>
    <submittedName>
        <fullName evidence="2">Uncharacterized protein</fullName>
    </submittedName>
</protein>